<keyword evidence="10" id="KW-0406">Ion transport</keyword>
<feature type="transmembrane region" description="Helical" evidence="12">
    <location>
        <begin position="250"/>
        <end position="271"/>
    </location>
</feature>
<evidence type="ECO:0000259" key="13">
    <source>
        <dbReference type="Pfam" id="PF01699"/>
    </source>
</evidence>
<keyword evidence="2" id="KW-0813">Transport</keyword>
<feature type="transmembrane region" description="Helical" evidence="12">
    <location>
        <begin position="277"/>
        <end position="298"/>
    </location>
</feature>
<keyword evidence="7 12" id="KW-1133">Transmembrane helix</keyword>
<protein>
    <submittedName>
        <fullName evidence="14">Cation calcium exchanger</fullName>
    </submittedName>
</protein>
<dbReference type="EMBL" id="JARAOO010000007">
    <property type="protein sequence ID" value="KAJ7963299.1"/>
    <property type="molecule type" value="Genomic_DNA"/>
</dbReference>
<evidence type="ECO:0000256" key="3">
    <source>
        <dbReference type="ARBA" id="ARBA00022449"/>
    </source>
</evidence>
<dbReference type="PANTHER" id="PTHR12266">
    <property type="entry name" value="NA+/CA2+ K+ INDEPENDENT EXCHANGER"/>
    <property type="match status" value="1"/>
</dbReference>
<comment type="subcellular location">
    <subcellularLocation>
        <location evidence="1">Membrane</location>
        <topology evidence="1">Multi-pass membrane protein</topology>
    </subcellularLocation>
</comment>
<dbReference type="Pfam" id="PF01699">
    <property type="entry name" value="Na_Ca_ex"/>
    <property type="match status" value="2"/>
</dbReference>
<keyword evidence="9 12" id="KW-0472">Membrane</keyword>
<dbReference type="Gene3D" id="1.20.1420.30">
    <property type="entry name" value="NCX, central ion-binding region"/>
    <property type="match status" value="2"/>
</dbReference>
<evidence type="ECO:0000256" key="11">
    <source>
        <dbReference type="ARBA" id="ARBA00038187"/>
    </source>
</evidence>
<dbReference type="GO" id="GO:0016020">
    <property type="term" value="C:membrane"/>
    <property type="evidence" value="ECO:0007669"/>
    <property type="project" value="UniProtKB-SubCell"/>
</dbReference>
<evidence type="ECO:0000256" key="2">
    <source>
        <dbReference type="ARBA" id="ARBA00022448"/>
    </source>
</evidence>
<feature type="transmembrane region" description="Helical" evidence="12">
    <location>
        <begin position="140"/>
        <end position="159"/>
    </location>
</feature>
<keyword evidence="3" id="KW-0050">Antiport</keyword>
<feature type="transmembrane region" description="Helical" evidence="12">
    <location>
        <begin position="482"/>
        <end position="500"/>
    </location>
</feature>
<dbReference type="InterPro" id="IPR044880">
    <property type="entry name" value="NCX_ion-bd_dom_sf"/>
</dbReference>
<keyword evidence="10" id="KW-0739">Sodium transport</keyword>
<sequence length="652" mass="71071">MNLEMKMRNGLYGARYTNFRGIFNGLCAMVLFFFFYNRVEIMKNPLLRQSAYLGGHNSAPGAVLKDGYRHINVIHRQISEIDVNTSDLVGGSDENLAICTGLVAHDGFANQCEYLKAHPRCSSEGFFDYIRFFYCDCQNISMLGYLVLGIWLAALFYTLGNTAADYFCFSLEHLSRLLKLPPTVAGVTLLPLGNGAPDVFASIAAFVGSDAGGVGLNSVLGGALFVTCIVVGAVSLCISDKGIRIDRKCFIRDVSFFLVTLLALLLILVIGKVSIGGAIAFVSIYVVYAVSVAANEVLRKHARRLKFDAVTPLLPVRGSLFSQGSEDDSSVYSTLLDIDTESDPPRLPTSLPQWMWASNVAIYSNQSIKMDDERPPWGWSDENMENNSSSFSFANLILLMEVPLTIPRRLTIPLVNEETWSKAYAVASASLSPVLLALLWNTQDNIGSQSRIFSYFLGVAVGCTLGVLAYQYTVSEHPPRTFLLPWVLGGFLMSIVWFYIIANELVALLVAIGVILGINPSILGLTVLAWANSMGDLMSNVALAMNGEDGVQIALSGCYAGPMFNTLIGLGISMLLGAWSENPGSYIVPRDSSLFYTMGFLMSGLIWALVILPRNDMHPNRMLGVGLITLYLVFLSFRVSISVGIISMAGLS</sequence>
<dbReference type="AlphaFoldDB" id="A0AAD7PQD3"/>
<gene>
    <name evidence="14" type="ORF">O6P43_018415</name>
</gene>
<dbReference type="FunFam" id="1.20.1420.30:FF:000028">
    <property type="entry name" value="Cation/calcium exchanger 5"/>
    <property type="match status" value="1"/>
</dbReference>
<reference evidence="14" key="1">
    <citation type="journal article" date="2023" name="Science">
        <title>Elucidation of the pathway for biosynthesis of saponin adjuvants from the soapbark tree.</title>
        <authorList>
            <person name="Reed J."/>
            <person name="Orme A."/>
            <person name="El-Demerdash A."/>
            <person name="Owen C."/>
            <person name="Martin L.B.B."/>
            <person name="Misra R.C."/>
            <person name="Kikuchi S."/>
            <person name="Rejzek M."/>
            <person name="Martin A.C."/>
            <person name="Harkess A."/>
            <person name="Leebens-Mack J."/>
            <person name="Louveau T."/>
            <person name="Stephenson M.J."/>
            <person name="Osbourn A."/>
        </authorList>
    </citation>
    <scope>NUCLEOTIDE SEQUENCE</scope>
    <source>
        <strain evidence="14">S10</strain>
    </source>
</reference>
<feature type="transmembrane region" description="Helical" evidence="12">
    <location>
        <begin position="594"/>
        <end position="612"/>
    </location>
</feature>
<evidence type="ECO:0000256" key="12">
    <source>
        <dbReference type="SAM" id="Phobius"/>
    </source>
</evidence>
<dbReference type="GO" id="GO:0006813">
    <property type="term" value="P:potassium ion transport"/>
    <property type="evidence" value="ECO:0007669"/>
    <property type="project" value="UniProtKB-KW"/>
</dbReference>
<dbReference type="InterPro" id="IPR004837">
    <property type="entry name" value="NaCa_Exmemb"/>
</dbReference>
<keyword evidence="4" id="KW-0633">Potassium transport</keyword>
<evidence type="ECO:0000256" key="4">
    <source>
        <dbReference type="ARBA" id="ARBA00022538"/>
    </source>
</evidence>
<keyword evidence="15" id="KW-1185">Reference proteome</keyword>
<feature type="domain" description="Sodium/calcium exchanger membrane region" evidence="13">
    <location>
        <begin position="149"/>
        <end position="290"/>
    </location>
</feature>
<evidence type="ECO:0000256" key="9">
    <source>
        <dbReference type="ARBA" id="ARBA00023136"/>
    </source>
</evidence>
<feature type="transmembrane region" description="Helical" evidence="12">
    <location>
        <begin position="452"/>
        <end position="470"/>
    </location>
</feature>
<dbReference type="InterPro" id="IPR051359">
    <property type="entry name" value="CaCA_antiporter"/>
</dbReference>
<comment type="caution">
    <text evidence="14">The sequence shown here is derived from an EMBL/GenBank/DDBJ whole genome shotgun (WGS) entry which is preliminary data.</text>
</comment>
<proteinExistence type="inferred from homology"/>
<keyword evidence="5 12" id="KW-0812">Transmembrane</keyword>
<feature type="transmembrane region" description="Helical" evidence="12">
    <location>
        <begin position="20"/>
        <end position="39"/>
    </location>
</feature>
<keyword evidence="6" id="KW-0630">Potassium</keyword>
<comment type="similarity">
    <text evidence="11">Belongs to the Ca(2+):cation antiporter (CaCA) (TC 2.A.19) family. Cation/calcium exchanger (CCX) subfamily.</text>
</comment>
<evidence type="ECO:0000313" key="15">
    <source>
        <dbReference type="Proteomes" id="UP001163823"/>
    </source>
</evidence>
<dbReference type="Proteomes" id="UP001163823">
    <property type="component" value="Chromosome 7"/>
</dbReference>
<feature type="transmembrane region" description="Helical" evidence="12">
    <location>
        <begin position="553"/>
        <end position="579"/>
    </location>
</feature>
<evidence type="ECO:0000256" key="6">
    <source>
        <dbReference type="ARBA" id="ARBA00022958"/>
    </source>
</evidence>
<accession>A0AAD7PQD3</accession>
<evidence type="ECO:0000256" key="5">
    <source>
        <dbReference type="ARBA" id="ARBA00022692"/>
    </source>
</evidence>
<feature type="transmembrane region" description="Helical" evidence="12">
    <location>
        <begin position="624"/>
        <end position="649"/>
    </location>
</feature>
<feature type="transmembrane region" description="Helical" evidence="12">
    <location>
        <begin position="506"/>
        <end position="532"/>
    </location>
</feature>
<keyword evidence="8" id="KW-0915">Sodium</keyword>
<dbReference type="PANTHER" id="PTHR12266:SF0">
    <property type="entry name" value="MITOCHONDRIAL SODIUM_CALCIUM EXCHANGER PROTEIN"/>
    <property type="match status" value="1"/>
</dbReference>
<dbReference type="GO" id="GO:0006814">
    <property type="term" value="P:sodium ion transport"/>
    <property type="evidence" value="ECO:0007669"/>
    <property type="project" value="UniProtKB-KW"/>
</dbReference>
<dbReference type="GO" id="GO:0015297">
    <property type="term" value="F:antiporter activity"/>
    <property type="evidence" value="ECO:0007669"/>
    <property type="project" value="UniProtKB-KW"/>
</dbReference>
<feature type="domain" description="Sodium/calcium exchanger membrane region" evidence="13">
    <location>
        <begin position="487"/>
        <end position="638"/>
    </location>
</feature>
<evidence type="ECO:0000256" key="7">
    <source>
        <dbReference type="ARBA" id="ARBA00022989"/>
    </source>
</evidence>
<evidence type="ECO:0000256" key="8">
    <source>
        <dbReference type="ARBA" id="ARBA00023053"/>
    </source>
</evidence>
<evidence type="ECO:0000313" key="14">
    <source>
        <dbReference type="EMBL" id="KAJ7963299.1"/>
    </source>
</evidence>
<name>A0AAD7PQD3_QUISA</name>
<evidence type="ECO:0000256" key="10">
    <source>
        <dbReference type="ARBA" id="ARBA00023201"/>
    </source>
</evidence>
<dbReference type="KEGG" id="qsa:O6P43_018415"/>
<feature type="transmembrane region" description="Helical" evidence="12">
    <location>
        <begin position="219"/>
        <end position="238"/>
    </location>
</feature>
<organism evidence="14 15">
    <name type="scientific">Quillaja saponaria</name>
    <name type="common">Soap bark tree</name>
    <dbReference type="NCBI Taxonomy" id="32244"/>
    <lineage>
        <taxon>Eukaryota</taxon>
        <taxon>Viridiplantae</taxon>
        <taxon>Streptophyta</taxon>
        <taxon>Embryophyta</taxon>
        <taxon>Tracheophyta</taxon>
        <taxon>Spermatophyta</taxon>
        <taxon>Magnoliopsida</taxon>
        <taxon>eudicotyledons</taxon>
        <taxon>Gunneridae</taxon>
        <taxon>Pentapetalae</taxon>
        <taxon>rosids</taxon>
        <taxon>fabids</taxon>
        <taxon>Fabales</taxon>
        <taxon>Quillajaceae</taxon>
        <taxon>Quillaja</taxon>
    </lineage>
</organism>
<evidence type="ECO:0000256" key="1">
    <source>
        <dbReference type="ARBA" id="ARBA00004141"/>
    </source>
</evidence>
<dbReference type="GO" id="GO:0008324">
    <property type="term" value="F:monoatomic cation transmembrane transporter activity"/>
    <property type="evidence" value="ECO:0007669"/>
    <property type="project" value="TreeGrafter"/>
</dbReference>